<dbReference type="GO" id="GO:0009229">
    <property type="term" value="P:thiamine diphosphate biosynthetic process"/>
    <property type="evidence" value="ECO:0007669"/>
    <property type="project" value="UniProtKB-UniRule"/>
</dbReference>
<dbReference type="SUPFAM" id="SSF63862">
    <property type="entry name" value="Thiamin pyrophosphokinase, substrate-binding domain"/>
    <property type="match status" value="1"/>
</dbReference>
<dbReference type="FunFam" id="3.40.50.10240:FF:000006">
    <property type="entry name" value="Thiamin pyrophosphokinase 1"/>
    <property type="match status" value="1"/>
</dbReference>
<dbReference type="UniPathway" id="UPA00060">
    <property type="reaction ID" value="UER00597"/>
</dbReference>
<dbReference type="InterPro" id="IPR036759">
    <property type="entry name" value="TPK_catalytic_sf"/>
</dbReference>
<evidence type="ECO:0000256" key="3">
    <source>
        <dbReference type="ARBA" id="ARBA00011738"/>
    </source>
</evidence>
<dbReference type="HOGENOM" id="CLU_044237_0_1_1"/>
<protein>
    <recommendedName>
        <fullName evidence="10">Thiamine pyrophosphokinase</fullName>
        <ecNumber evidence="10">2.7.6.2</ecNumber>
    </recommendedName>
</protein>
<keyword evidence="4 10" id="KW-0808">Transferase</keyword>
<dbReference type="Gene3D" id="2.60.120.320">
    <property type="entry name" value="Thiamin pyrophosphokinase, thiamin-binding domain"/>
    <property type="match status" value="1"/>
</dbReference>
<dbReference type="STRING" id="7757.ENSPMAP00000004318"/>
<dbReference type="GeneTree" id="ENSGT00390000016016"/>
<evidence type="ECO:0000256" key="7">
    <source>
        <dbReference type="ARBA" id="ARBA00022840"/>
    </source>
</evidence>
<keyword evidence="7 10" id="KW-0067">ATP-binding</keyword>
<dbReference type="GO" id="GO:0030975">
    <property type="term" value="F:thiamine binding"/>
    <property type="evidence" value="ECO:0007669"/>
    <property type="project" value="UniProtKB-UniRule"/>
</dbReference>
<evidence type="ECO:0000256" key="6">
    <source>
        <dbReference type="ARBA" id="ARBA00022777"/>
    </source>
</evidence>
<dbReference type="PIRSF" id="PIRSF031057">
    <property type="entry name" value="Thiamin_pyrophosphokinase"/>
    <property type="match status" value="1"/>
</dbReference>
<dbReference type="EC" id="2.7.6.2" evidence="10"/>
<reference evidence="12" key="1">
    <citation type="submission" date="2025-08" db="UniProtKB">
        <authorList>
            <consortium name="Ensembl"/>
        </authorList>
    </citation>
    <scope>IDENTIFICATION</scope>
</reference>
<dbReference type="GO" id="GO:0004788">
    <property type="term" value="F:thiamine diphosphokinase activity"/>
    <property type="evidence" value="ECO:0007669"/>
    <property type="project" value="UniProtKB-UniRule"/>
</dbReference>
<dbReference type="AlphaFoldDB" id="S4RGI6"/>
<organism evidence="12">
    <name type="scientific">Petromyzon marinus</name>
    <name type="common">Sea lamprey</name>
    <dbReference type="NCBI Taxonomy" id="7757"/>
    <lineage>
        <taxon>Eukaryota</taxon>
        <taxon>Metazoa</taxon>
        <taxon>Chordata</taxon>
        <taxon>Craniata</taxon>
        <taxon>Vertebrata</taxon>
        <taxon>Cyclostomata</taxon>
        <taxon>Hyperoartia</taxon>
        <taxon>Petromyzontiformes</taxon>
        <taxon>Petromyzontidae</taxon>
        <taxon>Petromyzon</taxon>
    </lineage>
</organism>
<dbReference type="FunFam" id="2.60.120.320:FF:000002">
    <property type="entry name" value="Thiamine pyrophosphokinase"/>
    <property type="match status" value="1"/>
</dbReference>
<evidence type="ECO:0000313" key="12">
    <source>
        <dbReference type="Ensembl" id="ENSPMAP00000004318.1"/>
    </source>
</evidence>
<evidence type="ECO:0000256" key="2">
    <source>
        <dbReference type="ARBA" id="ARBA00006785"/>
    </source>
</evidence>
<dbReference type="SMART" id="SM00983">
    <property type="entry name" value="TPK_B1_binding"/>
    <property type="match status" value="1"/>
</dbReference>
<evidence type="ECO:0000256" key="5">
    <source>
        <dbReference type="ARBA" id="ARBA00022741"/>
    </source>
</evidence>
<dbReference type="CDD" id="cd07995">
    <property type="entry name" value="TPK"/>
    <property type="match status" value="1"/>
</dbReference>
<sequence length="253" mass="28267">MAREYRPLDCLLHTGSEKLGLLILNQPLDGPERLQLLWSKSLIRACADGGANALYKCMGNSRDRFIPDFISGDFDSIEKAVQEYYKEKGSYFIETPDQNHTDFTKALQLLLQRVRDHNTKIDMVVTLGGLSGRFDQILASVETLYQTRPLTNLPLYVIQGSSLICLLREGKSTIRVDKDLQGSWCGLIPVGEPCYHVTTSGLKWNLSDAQLKFGTLVSTSNKMDESGVVTVETDAPLVWTMEVPRLKPSPTIL</sequence>
<comment type="catalytic activity">
    <reaction evidence="8">
        <text>thiamine + UTP = thiamine diphosphate + UMP + H(+)</text>
        <dbReference type="Rhea" id="RHEA:79423"/>
        <dbReference type="ChEBI" id="CHEBI:15378"/>
        <dbReference type="ChEBI" id="CHEBI:18385"/>
        <dbReference type="ChEBI" id="CHEBI:46398"/>
        <dbReference type="ChEBI" id="CHEBI:57865"/>
        <dbReference type="ChEBI" id="CHEBI:58937"/>
    </reaction>
    <physiologicalReaction direction="left-to-right" evidence="8">
        <dbReference type="Rhea" id="RHEA:79424"/>
    </physiologicalReaction>
</comment>
<evidence type="ECO:0000256" key="10">
    <source>
        <dbReference type="PIRNR" id="PIRNR031057"/>
    </source>
</evidence>
<comment type="similarity">
    <text evidence="2 10">Belongs to the thiamine pyrophosphokinase family.</text>
</comment>
<dbReference type="InterPro" id="IPR006282">
    <property type="entry name" value="Thi_PPkinase"/>
</dbReference>
<dbReference type="InterPro" id="IPR036371">
    <property type="entry name" value="TPK_B1-bd_sf"/>
</dbReference>
<dbReference type="InterPro" id="IPR007373">
    <property type="entry name" value="Thiamin_PyroPKinase_B1-bd"/>
</dbReference>
<reference evidence="12" key="2">
    <citation type="submission" date="2025-09" db="UniProtKB">
        <authorList>
            <consortium name="Ensembl"/>
        </authorList>
    </citation>
    <scope>IDENTIFICATION</scope>
</reference>
<proteinExistence type="inferred from homology"/>
<evidence type="ECO:0000256" key="4">
    <source>
        <dbReference type="ARBA" id="ARBA00022679"/>
    </source>
</evidence>
<accession>S4RGI6</accession>
<keyword evidence="5 10" id="KW-0547">Nucleotide-binding</keyword>
<dbReference type="GO" id="GO:0016301">
    <property type="term" value="F:kinase activity"/>
    <property type="evidence" value="ECO:0007669"/>
    <property type="project" value="UniProtKB-UniRule"/>
</dbReference>
<comment type="subunit">
    <text evidence="3">Homodimer.</text>
</comment>
<dbReference type="InterPro" id="IPR016966">
    <property type="entry name" value="Thiamin_pyrophosphokinase_euk"/>
</dbReference>
<dbReference type="OMA" id="TDMCKAL"/>
<dbReference type="GO" id="GO:0141200">
    <property type="term" value="F:UTP thiamine diphosphokinase activity"/>
    <property type="evidence" value="ECO:0007669"/>
    <property type="project" value="RHEA"/>
</dbReference>
<dbReference type="Pfam" id="PF04265">
    <property type="entry name" value="TPK_B1_binding"/>
    <property type="match status" value="1"/>
</dbReference>
<name>S4RGI6_PETMA</name>
<dbReference type="GO" id="GO:0005524">
    <property type="term" value="F:ATP binding"/>
    <property type="evidence" value="ECO:0007669"/>
    <property type="project" value="UniProtKB-UniRule"/>
</dbReference>
<keyword evidence="6 10" id="KW-0418">Kinase</keyword>
<evidence type="ECO:0000256" key="9">
    <source>
        <dbReference type="ARBA" id="ARBA00055888"/>
    </source>
</evidence>
<dbReference type="GO" id="GO:0006772">
    <property type="term" value="P:thiamine metabolic process"/>
    <property type="evidence" value="ECO:0007669"/>
    <property type="project" value="InterPro"/>
</dbReference>
<feature type="domain" description="Thiamin pyrophosphokinase thiamin-binding" evidence="11">
    <location>
        <begin position="170"/>
        <end position="237"/>
    </location>
</feature>
<dbReference type="GO" id="GO:0005829">
    <property type="term" value="C:cytosol"/>
    <property type="evidence" value="ECO:0007669"/>
    <property type="project" value="UniProtKB-ARBA"/>
</dbReference>
<evidence type="ECO:0000256" key="8">
    <source>
        <dbReference type="ARBA" id="ARBA00050898"/>
    </source>
</evidence>
<dbReference type="PANTHER" id="PTHR13622:SF8">
    <property type="entry name" value="THIAMIN PYROPHOSPHOKINASE 1"/>
    <property type="match status" value="1"/>
</dbReference>
<dbReference type="PANTHER" id="PTHR13622">
    <property type="entry name" value="THIAMIN PYROPHOSPHOKINASE"/>
    <property type="match status" value="1"/>
</dbReference>
<dbReference type="Gene3D" id="3.40.50.10240">
    <property type="entry name" value="Thiamin pyrophosphokinase, catalytic domain"/>
    <property type="match status" value="1"/>
</dbReference>
<comment type="function">
    <text evidence="9">Catalyzes the phosphorylation of thiamine to thiamine pyrophosphate (TPP) utilizing UTP and therefore links the biosynthesis of TPP to pyrimidines metabolism. By producing thiamine pyrophosphate, a cofactor of the mitochondrial pyruvate dehydrogenase indirectly regulates pyruvate oxidation and lipogenesis. Although it can also catalyze thiamine phosphorylation using ATP and CTP in vitro, it does so with significantly lower efficiency and without physiological relevance evidence.</text>
</comment>
<dbReference type="Pfam" id="PF04263">
    <property type="entry name" value="TPK_catalytic"/>
    <property type="match status" value="1"/>
</dbReference>
<evidence type="ECO:0000259" key="11">
    <source>
        <dbReference type="SMART" id="SM00983"/>
    </source>
</evidence>
<dbReference type="Ensembl" id="ENSPMAT00000004335.1">
    <property type="protein sequence ID" value="ENSPMAP00000004318.1"/>
    <property type="gene ID" value="ENSPMAG00000003952.1"/>
</dbReference>
<comment type="pathway">
    <text evidence="1 10">Cofactor biosynthesis; thiamine diphosphate biosynthesis; thiamine diphosphate from thiamine: step 1/1.</text>
</comment>
<evidence type="ECO:0000256" key="1">
    <source>
        <dbReference type="ARBA" id="ARBA00005078"/>
    </source>
</evidence>
<dbReference type="InterPro" id="IPR007371">
    <property type="entry name" value="TPK_catalytic"/>
</dbReference>
<dbReference type="SUPFAM" id="SSF63999">
    <property type="entry name" value="Thiamin pyrophosphokinase, catalytic domain"/>
    <property type="match status" value="1"/>
</dbReference>
<dbReference type="NCBIfam" id="TIGR01378">
    <property type="entry name" value="thi_PPkinase"/>
    <property type="match status" value="1"/>
</dbReference>